<evidence type="ECO:0000256" key="5">
    <source>
        <dbReference type="PROSITE-ProRule" id="PRU00352"/>
    </source>
</evidence>
<feature type="chain" id="PRO_5034813228" evidence="8">
    <location>
        <begin position="31"/>
        <end position="1092"/>
    </location>
</feature>
<feature type="region of interest" description="Disordered" evidence="6">
    <location>
        <begin position="930"/>
        <end position="1013"/>
    </location>
</feature>
<dbReference type="InterPro" id="IPR036352">
    <property type="entry name" value="Semap_dom_sf"/>
</dbReference>
<dbReference type="Gene3D" id="3.30.1680.10">
    <property type="entry name" value="ligand-binding face of the semaphorins, domain 2"/>
    <property type="match status" value="1"/>
</dbReference>
<dbReference type="GO" id="GO:0007411">
    <property type="term" value="P:axon guidance"/>
    <property type="evidence" value="ECO:0007669"/>
    <property type="project" value="TreeGrafter"/>
</dbReference>
<keyword evidence="7" id="KW-0812">Transmembrane</keyword>
<comment type="caution">
    <text evidence="5">Lacks conserved residue(s) required for the propagation of feature annotation.</text>
</comment>
<dbReference type="GO" id="GO:0001755">
    <property type="term" value="P:neural crest cell migration"/>
    <property type="evidence" value="ECO:0007669"/>
    <property type="project" value="TreeGrafter"/>
</dbReference>
<evidence type="ECO:0000256" key="1">
    <source>
        <dbReference type="ARBA" id="ARBA00004370"/>
    </source>
</evidence>
<dbReference type="AlphaFoldDB" id="A0A8C4H0I0"/>
<dbReference type="FunFam" id="3.30.1680.10:FF:000026">
    <property type="entry name" value="Sema domain, transmembrane domain (TM), and cytoplasmic domain, (semaphorin) 6D"/>
    <property type="match status" value="1"/>
</dbReference>
<dbReference type="InterPro" id="IPR001627">
    <property type="entry name" value="Semap_dom"/>
</dbReference>
<dbReference type="SUPFAM" id="SSF101912">
    <property type="entry name" value="Sema domain"/>
    <property type="match status" value="1"/>
</dbReference>
<protein>
    <submittedName>
        <fullName evidence="10">Semaphorin 6Cb</fullName>
    </submittedName>
</protein>
<dbReference type="Gene3D" id="2.130.10.10">
    <property type="entry name" value="YVTN repeat-like/Quinoprotein amine dehydrogenase"/>
    <property type="match status" value="1"/>
</dbReference>
<feature type="compositionally biased region" description="Gly residues" evidence="6">
    <location>
        <begin position="987"/>
        <end position="998"/>
    </location>
</feature>
<dbReference type="PANTHER" id="PTHR11036:SF11">
    <property type="entry name" value="SEMAPHORIN-6C"/>
    <property type="match status" value="1"/>
</dbReference>
<keyword evidence="8" id="KW-0732">Signal</keyword>
<dbReference type="GO" id="GO:0030335">
    <property type="term" value="P:positive regulation of cell migration"/>
    <property type="evidence" value="ECO:0007669"/>
    <property type="project" value="TreeGrafter"/>
</dbReference>
<keyword evidence="3" id="KW-1015">Disulfide bond</keyword>
<dbReference type="GO" id="GO:0045499">
    <property type="term" value="F:chemorepellent activity"/>
    <property type="evidence" value="ECO:0007669"/>
    <property type="project" value="Ensembl"/>
</dbReference>
<dbReference type="Ensembl" id="ENSDLAT00005037587.2">
    <property type="protein sequence ID" value="ENSDLAP00005035244.1"/>
    <property type="gene ID" value="ENSDLAG00005014781.2"/>
</dbReference>
<gene>
    <name evidence="10" type="primary">sema6cb</name>
</gene>
<dbReference type="GeneTree" id="ENSGT00940000158641"/>
<feature type="domain" description="Sema" evidence="9">
    <location>
        <begin position="36"/>
        <end position="522"/>
    </location>
</feature>
<comment type="subcellular location">
    <subcellularLocation>
        <location evidence="1">Membrane</location>
    </subcellularLocation>
</comment>
<dbReference type="GO" id="GO:0005886">
    <property type="term" value="C:plasma membrane"/>
    <property type="evidence" value="ECO:0007669"/>
    <property type="project" value="TreeGrafter"/>
</dbReference>
<accession>A0A8C4H0I0</accession>
<organism evidence="10 11">
    <name type="scientific">Dicentrarchus labrax</name>
    <name type="common">European seabass</name>
    <name type="synonym">Morone labrax</name>
    <dbReference type="NCBI Taxonomy" id="13489"/>
    <lineage>
        <taxon>Eukaryota</taxon>
        <taxon>Metazoa</taxon>
        <taxon>Chordata</taxon>
        <taxon>Craniata</taxon>
        <taxon>Vertebrata</taxon>
        <taxon>Euteleostomi</taxon>
        <taxon>Actinopterygii</taxon>
        <taxon>Neopterygii</taxon>
        <taxon>Teleostei</taxon>
        <taxon>Neoteleostei</taxon>
        <taxon>Acanthomorphata</taxon>
        <taxon>Eupercaria</taxon>
        <taxon>Moronidae</taxon>
        <taxon>Dicentrarchus</taxon>
    </lineage>
</organism>
<evidence type="ECO:0000256" key="6">
    <source>
        <dbReference type="SAM" id="MobiDB-lite"/>
    </source>
</evidence>
<evidence type="ECO:0000256" key="8">
    <source>
        <dbReference type="SAM" id="SignalP"/>
    </source>
</evidence>
<evidence type="ECO:0000256" key="2">
    <source>
        <dbReference type="ARBA" id="ARBA00023136"/>
    </source>
</evidence>
<dbReference type="SUPFAM" id="SSF103575">
    <property type="entry name" value="Plexin repeat"/>
    <property type="match status" value="1"/>
</dbReference>
<feature type="region of interest" description="Disordered" evidence="6">
    <location>
        <begin position="592"/>
        <end position="643"/>
    </location>
</feature>
<dbReference type="Pfam" id="PF01403">
    <property type="entry name" value="Sema"/>
    <property type="match status" value="1"/>
</dbReference>
<evidence type="ECO:0000313" key="10">
    <source>
        <dbReference type="Ensembl" id="ENSDLAP00005035244.1"/>
    </source>
</evidence>
<reference evidence="10" key="1">
    <citation type="submission" date="2025-08" db="UniProtKB">
        <authorList>
            <consortium name="Ensembl"/>
        </authorList>
    </citation>
    <scope>IDENTIFICATION</scope>
</reference>
<keyword evidence="11" id="KW-1185">Reference proteome</keyword>
<feature type="compositionally biased region" description="Polar residues" evidence="6">
    <location>
        <begin position="592"/>
        <end position="607"/>
    </location>
</feature>
<feature type="region of interest" description="Disordered" evidence="6">
    <location>
        <begin position="746"/>
        <end position="796"/>
    </location>
</feature>
<feature type="transmembrane region" description="Helical" evidence="7">
    <location>
        <begin position="664"/>
        <end position="690"/>
    </location>
</feature>
<dbReference type="PANTHER" id="PTHR11036">
    <property type="entry name" value="SEMAPHORIN"/>
    <property type="match status" value="1"/>
</dbReference>
<dbReference type="InterPro" id="IPR002165">
    <property type="entry name" value="Plexin_repeat"/>
</dbReference>
<keyword evidence="2 7" id="KW-0472">Membrane</keyword>
<keyword evidence="7" id="KW-1133">Transmembrane helix</keyword>
<dbReference type="PROSITE" id="PS51004">
    <property type="entry name" value="SEMA"/>
    <property type="match status" value="1"/>
</dbReference>
<dbReference type="OrthoDB" id="9988752at2759"/>
<dbReference type="GO" id="GO:0030215">
    <property type="term" value="F:semaphorin receptor binding"/>
    <property type="evidence" value="ECO:0007669"/>
    <property type="project" value="InterPro"/>
</dbReference>
<feature type="compositionally biased region" description="Polar residues" evidence="6">
    <location>
        <begin position="930"/>
        <end position="944"/>
    </location>
</feature>
<dbReference type="Pfam" id="PF01437">
    <property type="entry name" value="PSI"/>
    <property type="match status" value="1"/>
</dbReference>
<evidence type="ECO:0000313" key="11">
    <source>
        <dbReference type="Proteomes" id="UP000694389"/>
    </source>
</evidence>
<evidence type="ECO:0000259" key="9">
    <source>
        <dbReference type="PROSITE" id="PS51004"/>
    </source>
</evidence>
<evidence type="ECO:0000256" key="4">
    <source>
        <dbReference type="ARBA" id="ARBA00023180"/>
    </source>
</evidence>
<dbReference type="FunFam" id="2.130.10.10:FF:000013">
    <property type="entry name" value="semaphorin-6D isoform X2"/>
    <property type="match status" value="1"/>
</dbReference>
<dbReference type="CDD" id="cd11242">
    <property type="entry name" value="Sema_6"/>
    <property type="match status" value="1"/>
</dbReference>
<dbReference type="GO" id="GO:0071526">
    <property type="term" value="P:semaphorin-plexin signaling pathway"/>
    <property type="evidence" value="ECO:0007669"/>
    <property type="project" value="TreeGrafter"/>
</dbReference>
<evidence type="ECO:0000256" key="3">
    <source>
        <dbReference type="ARBA" id="ARBA00023157"/>
    </source>
</evidence>
<reference evidence="10" key="2">
    <citation type="submission" date="2025-09" db="UniProtKB">
        <authorList>
            <consortium name="Ensembl"/>
        </authorList>
    </citation>
    <scope>IDENTIFICATION</scope>
</reference>
<proteinExistence type="predicted"/>
<dbReference type="InterPro" id="IPR027231">
    <property type="entry name" value="Semaphorin"/>
</dbReference>
<feature type="signal peptide" evidence="8">
    <location>
        <begin position="1"/>
        <end position="30"/>
    </location>
</feature>
<evidence type="ECO:0000256" key="7">
    <source>
        <dbReference type="SAM" id="Phobius"/>
    </source>
</evidence>
<name>A0A8C4H0I0_DICLA</name>
<dbReference type="InterPro" id="IPR015943">
    <property type="entry name" value="WD40/YVTN_repeat-like_dom_sf"/>
</dbReference>
<dbReference type="Proteomes" id="UP000694389">
    <property type="component" value="Unassembled WGS sequence"/>
</dbReference>
<sequence length="1092" mass="120433">MRLMPGSPRPVLPAILALTLAAFLPQLSSGATPFPQDLEPISIVGRESSYLYPSFQGLMSDNDTVRLGLDFQRMLRINHMLYIAARDHVFAVNLATSSEQIIPQQKLTWKTKDVEKCTVRGKNSDECYNYIKVLVPRNDETLFACGTNAFNPTCRNYKMSTLEQEGEEVVGQARCPFESRQSNVGLFAGGDFYSATMTDFLASDAVIYRSLGESSPVLRTVKYDSKWLREPHFLHAIEYGNYVYFFFSEIAVEYTTLGKVVFSRVARVCKNDNGGSPRVLERYWTSFLKARLNCSVPGDSFFYFDVLQSLTNVLQINHRPAVLGVFTTQANSITGSAVCAFYMDDIEKAFSGKFKEQRNSESAWTPVPEEQVPKPRPGCCAGEGSAAAYKSSTTFPDDTLTFIKSYPLMDESVPSVNDRPYFTRTTSRFKLTQIAVDTSAGPYKNYTVVFLGSDNGHVLKILASTEGANASFSTQLLEDIDVYNPNKCNVQAEDRRVLGLELDRDHHALFVAFSSCVIRVPLSRCSDYSTCKKSCLSSRDPYCIWLKSGSCATVSPGFKGGFEQDVENGYHQHPDTCHDVLATTRKQNTALDSAYGKTTPTSASTTYHGAAFPKEAGDPERGTGPDGPPPVGEQGSPDSEPISVEMEGVRRPPELEKTNHSVHYTLLIACVLVAFVLGAFLSGFLVSCYCNHTGHKTKKLSKDPEAPIPHALSLRSLAKLNGLLDSQSKDDKLEVSSPKIYNSFFASSKEHHPPRRNGHPGMTMGDLVHPHHHHHHLHHSSELSGLPTPDSTPELPIKSMKAFKNQWEKNQNCNNAKEPKSHNIGSRPSSALLHQQVFPYPHGLSNGQPLVGHLHPEERKIHNVERVLSQQPYPGYSQKVMEVTSLDELLKHIHDASSSKNSQLMSPSGLMASGGGGQLAFANRIQPQIPETESAPYYSSSTLPRDSLTRRMDVPPDIPPHHQSTLERRHSSQRHSLLAAANKMPNGGSGGGGGGGGMIPRQHSFSQRNGGPHQPPPLLARMNSTGSACEVHYPLIPNGYLTRQHSYNGEQQEVQHRGAIVRRASSLKPDVPPKPLFIPATSPVNQQGKFNY</sequence>
<keyword evidence="4" id="KW-0325">Glycoprotein</keyword>
<dbReference type="OMA" id="DSKWLRP"/>
<dbReference type="SMART" id="SM00630">
    <property type="entry name" value="Sema"/>
    <property type="match status" value="1"/>
</dbReference>